<evidence type="ECO:0000313" key="4">
    <source>
        <dbReference type="Proteomes" id="UP000017836"/>
    </source>
</evidence>
<evidence type="ECO:0000256" key="1">
    <source>
        <dbReference type="SAM" id="MobiDB-lite"/>
    </source>
</evidence>
<keyword evidence="4" id="KW-1185">Reference proteome</keyword>
<organism evidence="3 4">
    <name type="scientific">Amborella trichopoda</name>
    <dbReference type="NCBI Taxonomy" id="13333"/>
    <lineage>
        <taxon>Eukaryota</taxon>
        <taxon>Viridiplantae</taxon>
        <taxon>Streptophyta</taxon>
        <taxon>Embryophyta</taxon>
        <taxon>Tracheophyta</taxon>
        <taxon>Spermatophyta</taxon>
        <taxon>Magnoliopsida</taxon>
        <taxon>Amborellales</taxon>
        <taxon>Amborellaceae</taxon>
        <taxon>Amborella</taxon>
    </lineage>
</organism>
<feature type="region of interest" description="Disordered" evidence="1">
    <location>
        <begin position="1"/>
        <end position="72"/>
    </location>
</feature>
<dbReference type="AlphaFoldDB" id="W1NHE3"/>
<keyword evidence="2" id="KW-0472">Membrane</keyword>
<keyword evidence="2" id="KW-1133">Transmembrane helix</keyword>
<dbReference type="EMBL" id="KI397507">
    <property type="protein sequence ID" value="ERM94600.1"/>
    <property type="molecule type" value="Genomic_DNA"/>
</dbReference>
<dbReference type="eggNOG" id="ENOG502RY0Y">
    <property type="taxonomic scope" value="Eukaryota"/>
</dbReference>
<proteinExistence type="predicted"/>
<name>W1NHE3_AMBTC</name>
<dbReference type="HOGENOM" id="CLU_913207_0_0_1"/>
<feature type="transmembrane region" description="Helical" evidence="2">
    <location>
        <begin position="277"/>
        <end position="299"/>
    </location>
</feature>
<dbReference type="STRING" id="13333.W1NHE3"/>
<feature type="compositionally biased region" description="Basic and acidic residues" evidence="1">
    <location>
        <begin position="33"/>
        <end position="42"/>
    </location>
</feature>
<dbReference type="Gramene" id="ERM94600">
    <property type="protein sequence ID" value="ERM94600"/>
    <property type="gene ID" value="AMTR_s00011p00092240"/>
</dbReference>
<reference evidence="4" key="1">
    <citation type="journal article" date="2013" name="Science">
        <title>The Amborella genome and the evolution of flowering plants.</title>
        <authorList>
            <consortium name="Amborella Genome Project"/>
        </authorList>
    </citation>
    <scope>NUCLEOTIDE SEQUENCE [LARGE SCALE GENOMIC DNA]</scope>
</reference>
<dbReference type="OMA" id="KRITEMM"/>
<feature type="compositionally biased region" description="Basic and acidic residues" evidence="1">
    <location>
        <begin position="50"/>
        <end position="72"/>
    </location>
</feature>
<protein>
    <submittedName>
        <fullName evidence="3">Uncharacterized protein</fullName>
    </submittedName>
</protein>
<accession>W1NHE3</accession>
<gene>
    <name evidence="3" type="ORF">AMTR_s00011p00092240</name>
</gene>
<dbReference type="Proteomes" id="UP000017836">
    <property type="component" value="Unassembled WGS sequence"/>
</dbReference>
<sequence length="305" mass="34987">MADEVQVNGTVSEKDQQAYEEDEVAAKPVENGESTKRLKEQVSDLLSKIETLESENRGQKKPIENVRDAEEAAKARLEELHREMDRSSEASKLVEEESNRALHIITARASELEIEVSRLQHDLIQVMAERDDIVAELKEAKDAYQQLHQSSQEKDAQIRNLEKENDSLMEQYGKEREELLKFKGIVGDLKREKSEKEGEVVRLLKQLEEKRSNGAEAEKGWTEEQKRLNDLLMASKARETELEEKLFNMEEERIEVEKRALELEKSRADLKEKGIKFPWLAAAAASTGTIAAAAFMVYLKYSRQK</sequence>
<evidence type="ECO:0000313" key="3">
    <source>
        <dbReference type="EMBL" id="ERM94600.1"/>
    </source>
</evidence>
<evidence type="ECO:0000256" key="2">
    <source>
        <dbReference type="SAM" id="Phobius"/>
    </source>
</evidence>
<keyword evidence="2" id="KW-0812">Transmembrane</keyword>